<dbReference type="Proteomes" id="UP000275846">
    <property type="component" value="Unassembled WGS sequence"/>
</dbReference>
<dbReference type="AlphaFoldDB" id="A0A183TNM0"/>
<sequence>MARMSEKEYNEFIGNRNPYSGPGRYTPYEYEDAHNRRFQGLFKVVPRIFDVQKYKVQRRILLNTEQAWPAIMRGSNPDSRDC</sequence>
<keyword evidence="3" id="KW-1185">Reference proteome</keyword>
<gene>
    <name evidence="2" type="ORF">SSLN_LOCUS18069</name>
</gene>
<dbReference type="EMBL" id="UYSU01043632">
    <property type="protein sequence ID" value="VDM04455.1"/>
    <property type="molecule type" value="Genomic_DNA"/>
</dbReference>
<reference evidence="2 3" key="2">
    <citation type="submission" date="2018-11" db="EMBL/GenBank/DDBJ databases">
        <authorList>
            <consortium name="Pathogen Informatics"/>
        </authorList>
    </citation>
    <scope>NUCLEOTIDE SEQUENCE [LARGE SCALE GENOMIC DNA]</scope>
    <source>
        <strain evidence="2 3">NST_G2</strain>
    </source>
</reference>
<evidence type="ECO:0000313" key="4">
    <source>
        <dbReference type="WBParaSite" id="SSLN_0001875101-mRNA-1"/>
    </source>
</evidence>
<feature type="compositionally biased region" description="Basic and acidic residues" evidence="1">
    <location>
        <begin position="1"/>
        <end position="10"/>
    </location>
</feature>
<dbReference type="WBParaSite" id="SSLN_0001875101-mRNA-1">
    <property type="protein sequence ID" value="SSLN_0001875101-mRNA-1"/>
    <property type="gene ID" value="SSLN_0001875101"/>
</dbReference>
<proteinExistence type="predicted"/>
<reference evidence="4" key="1">
    <citation type="submission" date="2016-06" db="UniProtKB">
        <authorList>
            <consortium name="WormBaseParasite"/>
        </authorList>
    </citation>
    <scope>IDENTIFICATION</scope>
</reference>
<accession>A0A183TNM0</accession>
<dbReference type="OrthoDB" id="6275292at2759"/>
<organism evidence="4">
    <name type="scientific">Schistocephalus solidus</name>
    <name type="common">Tapeworm</name>
    <dbReference type="NCBI Taxonomy" id="70667"/>
    <lineage>
        <taxon>Eukaryota</taxon>
        <taxon>Metazoa</taxon>
        <taxon>Spiralia</taxon>
        <taxon>Lophotrochozoa</taxon>
        <taxon>Platyhelminthes</taxon>
        <taxon>Cestoda</taxon>
        <taxon>Eucestoda</taxon>
        <taxon>Diphyllobothriidea</taxon>
        <taxon>Diphyllobothriidae</taxon>
        <taxon>Schistocephalus</taxon>
    </lineage>
</organism>
<evidence type="ECO:0000256" key="1">
    <source>
        <dbReference type="SAM" id="MobiDB-lite"/>
    </source>
</evidence>
<protein>
    <submittedName>
        <fullName evidence="4">DUF1330 domain-containing protein</fullName>
    </submittedName>
</protein>
<name>A0A183TNM0_SCHSO</name>
<feature type="region of interest" description="Disordered" evidence="1">
    <location>
        <begin position="1"/>
        <end position="23"/>
    </location>
</feature>
<evidence type="ECO:0000313" key="2">
    <source>
        <dbReference type="EMBL" id="VDM04455.1"/>
    </source>
</evidence>
<evidence type="ECO:0000313" key="3">
    <source>
        <dbReference type="Proteomes" id="UP000275846"/>
    </source>
</evidence>